<protein>
    <submittedName>
        <fullName evidence="2">Uncharacterized protein</fullName>
    </submittedName>
</protein>
<evidence type="ECO:0000313" key="1">
    <source>
        <dbReference type="Proteomes" id="UP000887579"/>
    </source>
</evidence>
<accession>A0AC34G2Y4</accession>
<dbReference type="WBParaSite" id="ES5_v2.g23884.t1">
    <property type="protein sequence ID" value="ES5_v2.g23884.t1"/>
    <property type="gene ID" value="ES5_v2.g23884"/>
</dbReference>
<sequence>MQISVVAFDDAQTLDPNIPTQSPHSAPTSDSCVGQCAFQFIDELSTDLGPGKAAGLLNLNYNDFLTSFSNQTFFETFCK</sequence>
<reference evidence="2" key="1">
    <citation type="submission" date="2022-11" db="UniProtKB">
        <authorList>
            <consortium name="WormBaseParasite"/>
        </authorList>
    </citation>
    <scope>IDENTIFICATION</scope>
</reference>
<organism evidence="1 2">
    <name type="scientific">Panagrolaimus sp. ES5</name>
    <dbReference type="NCBI Taxonomy" id="591445"/>
    <lineage>
        <taxon>Eukaryota</taxon>
        <taxon>Metazoa</taxon>
        <taxon>Ecdysozoa</taxon>
        <taxon>Nematoda</taxon>
        <taxon>Chromadorea</taxon>
        <taxon>Rhabditida</taxon>
        <taxon>Tylenchina</taxon>
        <taxon>Panagrolaimomorpha</taxon>
        <taxon>Panagrolaimoidea</taxon>
        <taxon>Panagrolaimidae</taxon>
        <taxon>Panagrolaimus</taxon>
    </lineage>
</organism>
<evidence type="ECO:0000313" key="2">
    <source>
        <dbReference type="WBParaSite" id="ES5_v2.g23884.t1"/>
    </source>
</evidence>
<dbReference type="Proteomes" id="UP000887579">
    <property type="component" value="Unplaced"/>
</dbReference>
<name>A0AC34G2Y4_9BILA</name>
<proteinExistence type="predicted"/>